<evidence type="ECO:0000256" key="2">
    <source>
        <dbReference type="ARBA" id="ARBA00011901"/>
    </source>
</evidence>
<dbReference type="GO" id="GO:0008745">
    <property type="term" value="F:N-acetylmuramoyl-L-alanine amidase activity"/>
    <property type="evidence" value="ECO:0007669"/>
    <property type="project" value="UniProtKB-EC"/>
</dbReference>
<dbReference type="Pfam" id="PF01520">
    <property type="entry name" value="Amidase_3"/>
    <property type="match status" value="1"/>
</dbReference>
<dbReference type="AlphaFoldDB" id="A0A4R9G558"/>
<comment type="catalytic activity">
    <reaction evidence="1">
        <text>Hydrolyzes the link between N-acetylmuramoyl residues and L-amino acid residues in certain cell-wall glycopeptides.</text>
        <dbReference type="EC" id="3.5.1.28"/>
    </reaction>
</comment>
<organism evidence="5 6">
    <name type="scientific">Leptospira fletcheri</name>
    <dbReference type="NCBI Taxonomy" id="2484981"/>
    <lineage>
        <taxon>Bacteria</taxon>
        <taxon>Pseudomonadati</taxon>
        <taxon>Spirochaetota</taxon>
        <taxon>Spirochaetia</taxon>
        <taxon>Leptospirales</taxon>
        <taxon>Leptospiraceae</taxon>
        <taxon>Leptospira</taxon>
    </lineage>
</organism>
<comment type="caution">
    <text evidence="5">The sequence shown here is derived from an EMBL/GenBank/DDBJ whole genome shotgun (WGS) entry which is preliminary data.</text>
</comment>
<reference evidence="5" key="1">
    <citation type="journal article" date="2019" name="PLoS Negl. Trop. Dis.">
        <title>Revisiting the worldwide diversity of Leptospira species in the environment.</title>
        <authorList>
            <person name="Vincent A.T."/>
            <person name="Schiettekatte O."/>
            <person name="Bourhy P."/>
            <person name="Veyrier F.J."/>
            <person name="Picardeau M."/>
        </authorList>
    </citation>
    <scope>NUCLEOTIDE SEQUENCE [LARGE SCALE GENOMIC DNA]</scope>
    <source>
        <strain evidence="5">SSW15</strain>
    </source>
</reference>
<gene>
    <name evidence="5" type="ORF">EHO60_15865</name>
</gene>
<protein>
    <recommendedName>
        <fullName evidence="2">N-acetylmuramoyl-L-alanine amidase</fullName>
        <ecNumber evidence="2">3.5.1.28</ecNumber>
    </recommendedName>
</protein>
<dbReference type="GO" id="GO:0030288">
    <property type="term" value="C:outer membrane-bounded periplasmic space"/>
    <property type="evidence" value="ECO:0007669"/>
    <property type="project" value="TreeGrafter"/>
</dbReference>
<evidence type="ECO:0000313" key="5">
    <source>
        <dbReference type="EMBL" id="TGK06503.1"/>
    </source>
</evidence>
<dbReference type="PANTHER" id="PTHR30404">
    <property type="entry name" value="N-ACETYLMURAMOYL-L-ALANINE AMIDASE"/>
    <property type="match status" value="1"/>
</dbReference>
<dbReference type="EC" id="3.5.1.28" evidence="2"/>
<feature type="domain" description="MurNAc-LAA" evidence="4">
    <location>
        <begin position="206"/>
        <end position="357"/>
    </location>
</feature>
<keyword evidence="3" id="KW-0378">Hydrolase</keyword>
<dbReference type="SUPFAM" id="SSF53187">
    <property type="entry name" value="Zn-dependent exopeptidases"/>
    <property type="match status" value="1"/>
</dbReference>
<accession>A0A4R9G558</accession>
<dbReference type="Gene3D" id="3.40.630.40">
    <property type="entry name" value="Zn-dependent exopeptidases"/>
    <property type="match status" value="1"/>
</dbReference>
<name>A0A4R9G558_9LEPT</name>
<sequence>MAKNQILLRGLILLFLSGGSPLFSEVRITTIGKNRYVRFEEIGKRIPSLQTKFESAILVGSVSHPSGEIRFRIGSPFYSFNGSLEKTNLPVLYRDKDFLLPPEVVEAIFVRLLSEDVKYEFSDSELTFEILPKAERLHLASIIVDAGHGGKDPGTSSGKGIQEKTVSLQVARILKKFLNKVYPEVRVVLTRSEDHFVELERRSDVANKETQKGGSVLFLSLHCNASISEDVNGFEVYYLSQTPSTESARETSILENKIVGRRGGTDIRKIQAGMLSSLIQRRSRALAHSVESEMKKKLAPKILSRGVKKADFSVLRGSLMPAILVEMGYLTSGKESEQLANQAQQVRIAKSILEGIRAYELAKD</sequence>
<dbReference type="CDD" id="cd02696">
    <property type="entry name" value="MurNAc-LAA"/>
    <property type="match status" value="1"/>
</dbReference>
<dbReference type="RefSeq" id="WP_135769186.1">
    <property type="nucleotide sequence ID" value="NZ_RQET01000013.1"/>
</dbReference>
<dbReference type="FunFam" id="3.40.630.40:FF:000005">
    <property type="entry name" value="N-acetylmuramoyl-L-alanine amidase (AmiA)"/>
    <property type="match status" value="1"/>
</dbReference>
<evidence type="ECO:0000256" key="1">
    <source>
        <dbReference type="ARBA" id="ARBA00001561"/>
    </source>
</evidence>
<evidence type="ECO:0000256" key="3">
    <source>
        <dbReference type="ARBA" id="ARBA00022801"/>
    </source>
</evidence>
<dbReference type="InterPro" id="IPR050695">
    <property type="entry name" value="N-acetylmuramoyl_amidase_3"/>
</dbReference>
<dbReference type="OrthoDB" id="9806267at2"/>
<proteinExistence type="predicted"/>
<dbReference type="GO" id="GO:0009253">
    <property type="term" value="P:peptidoglycan catabolic process"/>
    <property type="evidence" value="ECO:0007669"/>
    <property type="project" value="InterPro"/>
</dbReference>
<evidence type="ECO:0000313" key="6">
    <source>
        <dbReference type="Proteomes" id="UP000298458"/>
    </source>
</evidence>
<dbReference type="Proteomes" id="UP000298458">
    <property type="component" value="Unassembled WGS sequence"/>
</dbReference>
<keyword evidence="6" id="KW-1185">Reference proteome</keyword>
<dbReference type="InterPro" id="IPR002508">
    <property type="entry name" value="MurNAc-LAA_cat"/>
</dbReference>
<dbReference type="EMBL" id="RQET01000013">
    <property type="protein sequence ID" value="TGK06503.1"/>
    <property type="molecule type" value="Genomic_DNA"/>
</dbReference>
<evidence type="ECO:0000259" key="4">
    <source>
        <dbReference type="SMART" id="SM00646"/>
    </source>
</evidence>
<dbReference type="SMART" id="SM00646">
    <property type="entry name" value="Ami_3"/>
    <property type="match status" value="1"/>
</dbReference>
<dbReference type="PANTHER" id="PTHR30404:SF0">
    <property type="entry name" value="N-ACETYLMURAMOYL-L-ALANINE AMIDASE AMIC"/>
    <property type="match status" value="1"/>
</dbReference>